<feature type="binding site" evidence="9">
    <location>
        <position position="25"/>
    </location>
    <ligand>
        <name>3-phosphoshikimate</name>
        <dbReference type="ChEBI" id="CHEBI:145989"/>
    </ligand>
</feature>
<reference evidence="11 12" key="1">
    <citation type="submission" date="2016-11" db="EMBL/GenBank/DDBJ databases">
        <authorList>
            <person name="Jaros S."/>
            <person name="Januszkiewicz K."/>
            <person name="Wedrychowicz H."/>
        </authorList>
    </citation>
    <scope>NUCLEOTIDE SEQUENCE [LARGE SCALE GENOMIC DNA]</scope>
    <source>
        <strain evidence="11 12">DSM 17477</strain>
    </source>
</reference>
<comment type="caution">
    <text evidence="9">Lacks conserved residue(s) required for the propagation of feature annotation.</text>
</comment>
<sequence>MIINKYNGCFKGEMTVPGDKSISHRSIMFGSLAEGETNVKNFLMGEDCLSTIGCFRDMGVEIEVSGTDVKIKGVGFKGLKKPEKTLDAGNSGTTIRILSGLLACQNFESRIDGDESLRKRPMSRVADPLNDMGADMECTNGKYPPVTIRPVEKIKAYRYVQPTASAQVKSCLLMAGMYGEGTVEIVQPEISRDHTERMMKYFGIPIEVEGKTVRIQKADVFKGKDIMVPGDISSAAFYMVAACIAKGSEILIRDVGLNPTRTGIIDVLLQMGGDIEIENERLENEEPIGDIRIKGSDLKGIEINGDIIPRIIDEIPIISLAAVFAEGTTVISDAEELKVKETDRIAAVCDELSKMGAKITPKDDGMVIEGTSKLSGAAVKTYGDHRMGMMLALAGGFADGDTEIDDIECIAVSNPDFFKILDTVKQI</sequence>
<accession>A0A1M6H2A4</accession>
<feature type="binding site" evidence="9">
    <location>
        <position position="20"/>
    </location>
    <ligand>
        <name>3-phosphoshikimate</name>
        <dbReference type="ChEBI" id="CHEBI:145989"/>
    </ligand>
</feature>
<keyword evidence="7 9" id="KW-0057">Aromatic amino acid biosynthesis</keyword>
<evidence type="ECO:0000256" key="6">
    <source>
        <dbReference type="ARBA" id="ARBA00022679"/>
    </source>
</evidence>
<dbReference type="GO" id="GO:0008652">
    <property type="term" value="P:amino acid biosynthetic process"/>
    <property type="evidence" value="ECO:0007669"/>
    <property type="project" value="UniProtKB-KW"/>
</dbReference>
<dbReference type="RefSeq" id="WP_073049337.1">
    <property type="nucleotide sequence ID" value="NZ_FQZL01000012.1"/>
</dbReference>
<proteinExistence type="inferred from homology"/>
<feature type="binding site" evidence="9">
    <location>
        <position position="165"/>
    </location>
    <ligand>
        <name>3-phosphoshikimate</name>
        <dbReference type="ChEBI" id="CHEBI:145989"/>
    </ligand>
</feature>
<dbReference type="InterPro" id="IPR001986">
    <property type="entry name" value="Enolpyruvate_Tfrase_dom"/>
</dbReference>
<dbReference type="InterPro" id="IPR023193">
    <property type="entry name" value="EPSP_synthase_CS"/>
</dbReference>
<evidence type="ECO:0000256" key="9">
    <source>
        <dbReference type="HAMAP-Rule" id="MF_00210"/>
    </source>
</evidence>
<feature type="binding site" evidence="9">
    <location>
        <position position="120"/>
    </location>
    <ligand>
        <name>phosphoenolpyruvate</name>
        <dbReference type="ChEBI" id="CHEBI:58702"/>
    </ligand>
</feature>
<dbReference type="PROSITE" id="PS00885">
    <property type="entry name" value="EPSP_SYNTHASE_2"/>
    <property type="match status" value="1"/>
</dbReference>
<feature type="binding site" evidence="9">
    <location>
        <position position="340"/>
    </location>
    <ligand>
        <name>3-phosphoshikimate</name>
        <dbReference type="ChEBI" id="CHEBI:145989"/>
    </ligand>
</feature>
<dbReference type="FunFam" id="3.65.10.10:FF:000005">
    <property type="entry name" value="3-phosphoshikimate 1-carboxyvinyltransferase"/>
    <property type="match status" value="1"/>
</dbReference>
<gene>
    <name evidence="9" type="primary">aroA</name>
    <name evidence="11" type="ORF">SAMN02745751_01890</name>
</gene>
<evidence type="ECO:0000259" key="10">
    <source>
        <dbReference type="Pfam" id="PF00275"/>
    </source>
</evidence>
<dbReference type="NCBIfam" id="TIGR01356">
    <property type="entry name" value="aroA"/>
    <property type="match status" value="1"/>
</dbReference>
<evidence type="ECO:0000313" key="12">
    <source>
        <dbReference type="Proteomes" id="UP000184052"/>
    </source>
</evidence>
<feature type="active site" description="Proton acceptor" evidence="9">
    <location>
        <position position="313"/>
    </location>
</feature>
<dbReference type="PANTHER" id="PTHR21090">
    <property type="entry name" value="AROM/DEHYDROQUINATE SYNTHASE"/>
    <property type="match status" value="1"/>
</dbReference>
<dbReference type="InterPro" id="IPR036968">
    <property type="entry name" value="Enolpyruvate_Tfrase_sf"/>
</dbReference>
<feature type="domain" description="Enolpyruvate transferase" evidence="10">
    <location>
        <begin position="11"/>
        <end position="421"/>
    </location>
</feature>
<feature type="binding site" evidence="9">
    <location>
        <position position="344"/>
    </location>
    <ligand>
        <name>phosphoenolpyruvate</name>
        <dbReference type="ChEBI" id="CHEBI:58702"/>
    </ligand>
</feature>
<dbReference type="GO" id="GO:0003866">
    <property type="term" value="F:3-phosphoshikimate 1-carboxyvinyltransferase activity"/>
    <property type="evidence" value="ECO:0007669"/>
    <property type="project" value="UniProtKB-UniRule"/>
</dbReference>
<dbReference type="OrthoDB" id="9809920at2"/>
<dbReference type="GO" id="GO:0009423">
    <property type="term" value="P:chorismate biosynthetic process"/>
    <property type="evidence" value="ECO:0007669"/>
    <property type="project" value="UniProtKB-UniRule"/>
</dbReference>
<dbReference type="PIRSF" id="PIRSF000505">
    <property type="entry name" value="EPSPS"/>
    <property type="match status" value="1"/>
</dbReference>
<protein>
    <recommendedName>
        <fullName evidence="9">3-phosphoshikimate 1-carboxyvinyltransferase</fullName>
        <ecNumber evidence="9">2.5.1.19</ecNumber>
    </recommendedName>
    <alternativeName>
        <fullName evidence="9">5-enolpyruvylshikimate-3-phosphate synthase</fullName>
        <shortName evidence="9">EPSP synthase</shortName>
        <shortName evidence="9">EPSPS</shortName>
    </alternativeName>
</protein>
<keyword evidence="5 9" id="KW-0028">Amino-acid biosynthesis</keyword>
<dbReference type="PANTHER" id="PTHR21090:SF5">
    <property type="entry name" value="PENTAFUNCTIONAL AROM POLYPEPTIDE"/>
    <property type="match status" value="1"/>
</dbReference>
<evidence type="ECO:0000256" key="8">
    <source>
        <dbReference type="ARBA" id="ARBA00044633"/>
    </source>
</evidence>
<keyword evidence="6 9" id="KW-0808">Transferase</keyword>
<dbReference type="InterPro" id="IPR006264">
    <property type="entry name" value="EPSP_synthase"/>
</dbReference>
<dbReference type="EMBL" id="FQZL01000012">
    <property type="protein sequence ID" value="SHJ16306.1"/>
    <property type="molecule type" value="Genomic_DNA"/>
</dbReference>
<dbReference type="InterPro" id="IPR013792">
    <property type="entry name" value="RNA3'P_cycl/enolpyr_Trfase_a/b"/>
</dbReference>
<evidence type="ECO:0000256" key="2">
    <source>
        <dbReference type="ARBA" id="ARBA00004811"/>
    </source>
</evidence>
<evidence type="ECO:0000256" key="7">
    <source>
        <dbReference type="ARBA" id="ARBA00023141"/>
    </source>
</evidence>
<dbReference type="STRING" id="1121476.SAMN02745751_01890"/>
<evidence type="ECO:0000256" key="3">
    <source>
        <dbReference type="ARBA" id="ARBA00009948"/>
    </source>
</evidence>
<dbReference type="SUPFAM" id="SSF55205">
    <property type="entry name" value="EPT/RTPC-like"/>
    <property type="match status" value="1"/>
</dbReference>
<dbReference type="FunFam" id="3.65.10.10:FF:000006">
    <property type="entry name" value="3-phosphoshikimate 1-carboxyvinyltransferase"/>
    <property type="match status" value="1"/>
</dbReference>
<feature type="binding site" evidence="9">
    <location>
        <position position="167"/>
    </location>
    <ligand>
        <name>phosphoenolpyruvate</name>
        <dbReference type="ChEBI" id="CHEBI:58702"/>
    </ligand>
</feature>
<feature type="binding site" evidence="9">
    <location>
        <position position="92"/>
    </location>
    <ligand>
        <name>phosphoenolpyruvate</name>
        <dbReference type="ChEBI" id="CHEBI:58702"/>
    </ligand>
</feature>
<comment type="subunit">
    <text evidence="9">Monomer.</text>
</comment>
<comment type="catalytic activity">
    <reaction evidence="8">
        <text>3-phosphoshikimate + phosphoenolpyruvate = 5-O-(1-carboxyvinyl)-3-phosphoshikimate + phosphate</text>
        <dbReference type="Rhea" id="RHEA:21256"/>
        <dbReference type="ChEBI" id="CHEBI:43474"/>
        <dbReference type="ChEBI" id="CHEBI:57701"/>
        <dbReference type="ChEBI" id="CHEBI:58702"/>
        <dbReference type="ChEBI" id="CHEBI:145989"/>
        <dbReference type="EC" id="2.5.1.19"/>
    </reaction>
    <physiologicalReaction direction="left-to-right" evidence="8">
        <dbReference type="Rhea" id="RHEA:21257"/>
    </physiologicalReaction>
</comment>
<evidence type="ECO:0000256" key="1">
    <source>
        <dbReference type="ARBA" id="ARBA00002174"/>
    </source>
</evidence>
<name>A0A1M6H2A4_9FIRM</name>
<comment type="pathway">
    <text evidence="2 9">Metabolic intermediate biosynthesis; chorismate biosynthesis; chorismate from D-erythrose 4-phosphate and phosphoenolpyruvate: step 6/7.</text>
</comment>
<dbReference type="PROSITE" id="PS00104">
    <property type="entry name" value="EPSP_SYNTHASE_1"/>
    <property type="match status" value="1"/>
</dbReference>
<dbReference type="GO" id="GO:0009073">
    <property type="term" value="P:aromatic amino acid family biosynthetic process"/>
    <property type="evidence" value="ECO:0007669"/>
    <property type="project" value="UniProtKB-KW"/>
</dbReference>
<dbReference type="Gene3D" id="3.65.10.10">
    <property type="entry name" value="Enolpyruvate transferase domain"/>
    <property type="match status" value="2"/>
</dbReference>
<dbReference type="UniPathway" id="UPA00053">
    <property type="reaction ID" value="UER00089"/>
</dbReference>
<comment type="function">
    <text evidence="1 9">Catalyzes the transfer of the enolpyruvyl moiety of phosphoenolpyruvate (PEP) to the 5-hydroxyl of shikimate-3-phosphate (S3P) to produce enolpyruvyl shikimate-3-phosphate and inorganic phosphate.</text>
</comment>
<dbReference type="EC" id="2.5.1.19" evidence="9"/>
<evidence type="ECO:0000313" key="11">
    <source>
        <dbReference type="EMBL" id="SHJ16306.1"/>
    </source>
</evidence>
<dbReference type="HAMAP" id="MF_00210">
    <property type="entry name" value="EPSP_synth"/>
    <property type="match status" value="1"/>
</dbReference>
<keyword evidence="12" id="KW-1185">Reference proteome</keyword>
<feature type="binding site" evidence="9">
    <location>
        <position position="313"/>
    </location>
    <ligand>
        <name>3-phosphoshikimate</name>
        <dbReference type="ChEBI" id="CHEBI:145989"/>
    </ligand>
</feature>
<organism evidence="11 12">
    <name type="scientific">Dethiosulfatibacter aminovorans DSM 17477</name>
    <dbReference type="NCBI Taxonomy" id="1121476"/>
    <lineage>
        <taxon>Bacteria</taxon>
        <taxon>Bacillati</taxon>
        <taxon>Bacillota</taxon>
        <taxon>Tissierellia</taxon>
        <taxon>Dethiosulfatibacter</taxon>
    </lineage>
</organism>
<dbReference type="CDD" id="cd01556">
    <property type="entry name" value="EPSP_synthase"/>
    <property type="match status" value="1"/>
</dbReference>
<evidence type="ECO:0000256" key="5">
    <source>
        <dbReference type="ARBA" id="ARBA00022605"/>
    </source>
</evidence>
<dbReference type="Proteomes" id="UP000184052">
    <property type="component" value="Unassembled WGS sequence"/>
</dbReference>
<comment type="subcellular location">
    <subcellularLocation>
        <location evidence="9">Cytoplasm</location>
    </subcellularLocation>
</comment>
<dbReference type="GO" id="GO:0005737">
    <property type="term" value="C:cytoplasm"/>
    <property type="evidence" value="ECO:0007669"/>
    <property type="project" value="UniProtKB-SubCell"/>
</dbReference>
<dbReference type="Pfam" id="PF00275">
    <property type="entry name" value="EPSP_synthase"/>
    <property type="match status" value="1"/>
</dbReference>
<feature type="binding site" evidence="9">
    <location>
        <position position="386"/>
    </location>
    <ligand>
        <name>phosphoenolpyruvate</name>
        <dbReference type="ChEBI" id="CHEBI:58702"/>
    </ligand>
</feature>
<keyword evidence="4 9" id="KW-0963">Cytoplasm</keyword>
<comment type="similarity">
    <text evidence="3 9">Belongs to the EPSP synthase family.</text>
</comment>
<evidence type="ECO:0000256" key="4">
    <source>
        <dbReference type="ARBA" id="ARBA00022490"/>
    </source>
</evidence>
<feature type="binding site" evidence="9">
    <location>
        <position position="20"/>
    </location>
    <ligand>
        <name>phosphoenolpyruvate</name>
        <dbReference type="ChEBI" id="CHEBI:58702"/>
    </ligand>
</feature>
<feature type="binding site" evidence="9">
    <location>
        <position position="21"/>
    </location>
    <ligand>
        <name>3-phosphoshikimate</name>
        <dbReference type="ChEBI" id="CHEBI:145989"/>
    </ligand>
</feature>
<feature type="binding site" evidence="9">
    <location>
        <position position="167"/>
    </location>
    <ligand>
        <name>3-phosphoshikimate</name>
        <dbReference type="ChEBI" id="CHEBI:145989"/>
    </ligand>
</feature>
<dbReference type="AlphaFoldDB" id="A0A1M6H2A4"/>